<dbReference type="HAMAP" id="MF_00081">
    <property type="entry name" value="HrcA"/>
    <property type="match status" value="1"/>
</dbReference>
<evidence type="ECO:0000256" key="3">
    <source>
        <dbReference type="ARBA" id="ARBA00023016"/>
    </source>
</evidence>
<comment type="function">
    <text evidence="5">Negative regulator of class I heat shock genes (grpE-dnaK-dnaJ and groELS operons). Prevents heat-shock induction of these operons.</text>
</comment>
<dbReference type="RefSeq" id="WP_021730818.1">
    <property type="nucleotide sequence ID" value="NZ_AVAI01000064.1"/>
</dbReference>
<dbReference type="Gene3D" id="3.30.450.40">
    <property type="match status" value="1"/>
</dbReference>
<dbReference type="SUPFAM" id="SSF46785">
    <property type="entry name" value="Winged helix' DNA-binding domain"/>
    <property type="match status" value="1"/>
</dbReference>
<accession>A0A098R663</accession>
<dbReference type="Proteomes" id="UP000236162">
    <property type="component" value="Unassembled WGS sequence"/>
</dbReference>
<evidence type="ECO:0000256" key="4">
    <source>
        <dbReference type="ARBA" id="ARBA00023163"/>
    </source>
</evidence>
<dbReference type="EMBL" id="SEHH01000060">
    <property type="protein sequence ID" value="TBX42323.1"/>
    <property type="molecule type" value="Genomic_DNA"/>
</dbReference>
<dbReference type="Pfam" id="PF01628">
    <property type="entry name" value="HrcA"/>
    <property type="match status" value="1"/>
</dbReference>
<dbReference type="Proteomes" id="UP000277896">
    <property type="component" value="Chromosome"/>
</dbReference>
<feature type="domain" description="Winged helix-turn-helix transcription repressor HrcA DNA-binding" evidence="7">
    <location>
        <begin position="4"/>
        <end position="73"/>
    </location>
</feature>
<keyword evidence="11" id="KW-1185">Reference proteome</keyword>
<dbReference type="Gene3D" id="1.10.10.10">
    <property type="entry name" value="Winged helix-like DNA-binding domain superfamily/Winged helix DNA-binding domain"/>
    <property type="match status" value="1"/>
</dbReference>
<dbReference type="SUPFAM" id="SSF55781">
    <property type="entry name" value="GAF domain-like"/>
    <property type="match status" value="1"/>
</dbReference>
<dbReference type="InterPro" id="IPR021153">
    <property type="entry name" value="HrcA_C"/>
</dbReference>
<evidence type="ECO:0000313" key="8">
    <source>
        <dbReference type="EMBL" id="AYJ38815.1"/>
    </source>
</evidence>
<dbReference type="PANTHER" id="PTHR34824">
    <property type="entry name" value="HEAT-INDUCIBLE TRANSCRIPTION REPRESSOR HRCA"/>
    <property type="match status" value="1"/>
</dbReference>
<evidence type="ECO:0000313" key="13">
    <source>
        <dbReference type="Proteomes" id="UP000292648"/>
    </source>
</evidence>
<comment type="similarity">
    <text evidence="5">Belongs to the HrcA family.</text>
</comment>
<dbReference type="Pfam" id="PF03444">
    <property type="entry name" value="WHD_HrcA"/>
    <property type="match status" value="1"/>
</dbReference>
<dbReference type="InterPro" id="IPR036390">
    <property type="entry name" value="WH_DNA-bd_sf"/>
</dbReference>
<keyword evidence="3 5" id="KW-0346">Stress response</keyword>
<dbReference type="InterPro" id="IPR005104">
    <property type="entry name" value="WHTH_HrcA_DNA-bd"/>
</dbReference>
<keyword evidence="4 5" id="KW-0804">Transcription</keyword>
<dbReference type="PIRSF" id="PIRSF005485">
    <property type="entry name" value="HrcA"/>
    <property type="match status" value="1"/>
</dbReference>
<dbReference type="PANTHER" id="PTHR34824:SF1">
    <property type="entry name" value="HEAT-INDUCIBLE TRANSCRIPTION REPRESSOR HRCA"/>
    <property type="match status" value="1"/>
</dbReference>
<reference evidence="10 13" key="3">
    <citation type="submission" date="2019-01" db="EMBL/GenBank/DDBJ databases">
        <title>Draft genome sequence of Lactobacillus paraplantarum OSY-TC318, a Producer of the novel lantibiotic Paraplantaracin TC318.</title>
        <authorList>
            <person name="Hussein W.E."/>
            <person name="Huang E."/>
            <person name="Yousef A.E."/>
        </authorList>
    </citation>
    <scope>NUCLEOTIDE SEQUENCE [LARGE SCALE GENOMIC DNA]</scope>
    <source>
        <strain evidence="10 13">OSY-TC318</strain>
    </source>
</reference>
<dbReference type="EMBL" id="BDOR01000001">
    <property type="protein sequence ID" value="GBF00979.1"/>
    <property type="molecule type" value="Genomic_DNA"/>
</dbReference>
<feature type="domain" description="Heat-inducible transcription repressor HrcA C-terminal" evidence="6">
    <location>
        <begin position="106"/>
        <end position="324"/>
    </location>
</feature>
<evidence type="ECO:0000256" key="2">
    <source>
        <dbReference type="ARBA" id="ARBA00023015"/>
    </source>
</evidence>
<evidence type="ECO:0000259" key="7">
    <source>
        <dbReference type="Pfam" id="PF03444"/>
    </source>
</evidence>
<dbReference type="InterPro" id="IPR002571">
    <property type="entry name" value="HrcA"/>
</dbReference>
<dbReference type="InterPro" id="IPR023120">
    <property type="entry name" value="WHTH_transcript_rep_HrcA_IDD"/>
</dbReference>
<dbReference type="GO" id="GO:0003677">
    <property type="term" value="F:DNA binding"/>
    <property type="evidence" value="ECO:0007669"/>
    <property type="project" value="InterPro"/>
</dbReference>
<evidence type="ECO:0000313" key="11">
    <source>
        <dbReference type="Proteomes" id="UP000236162"/>
    </source>
</evidence>
<dbReference type="HOGENOM" id="CLU_050019_1_0_9"/>
<evidence type="ECO:0000259" key="6">
    <source>
        <dbReference type="Pfam" id="PF01628"/>
    </source>
</evidence>
<dbReference type="KEGG" id="lpx:ASU28_08780"/>
<reference evidence="9 11" key="1">
    <citation type="submission" date="2017-04" db="EMBL/GenBank/DDBJ databases">
        <title>In vitro and in silico characterization of Lactobacillus paraplantarum D2-1, a starter culture for soymilk fermentation.</title>
        <authorList>
            <person name="Endo A."/>
            <person name="Sasaki F."/>
            <person name="Maeno S."/>
            <person name="Kanesaki Y."/>
            <person name="Kubota E."/>
            <person name="Torres G.A."/>
            <person name="Tomita S."/>
            <person name="Nakagawa J."/>
        </authorList>
    </citation>
    <scope>NUCLEOTIDE SEQUENCE [LARGE SCALE GENOMIC DNA]</scope>
    <source>
        <strain evidence="9 11">D2-1</strain>
    </source>
</reference>
<evidence type="ECO:0000256" key="5">
    <source>
        <dbReference type="HAMAP-Rule" id="MF_00081"/>
    </source>
</evidence>
<dbReference type="GeneID" id="79807526"/>
<keyword evidence="1 5" id="KW-0678">Repressor</keyword>
<evidence type="ECO:0000313" key="12">
    <source>
        <dbReference type="Proteomes" id="UP000277896"/>
    </source>
</evidence>
<sequence length="347" mass="38922">MITLTERQSLILKAIVRDYTEGGNPVGSKSLVQELPIKVSSATIRNEMARLEDLGLIVKTHLSSGRIPSIKGYRYYVDHILKPEKVDGKDLKVIQHSLGGEFHKIDEIVAQSADILSQLTSYTTFTLRPELKDSRLSGFRLVPLGNHQVMAILVTNNGDVENQTFTIPNDITGDELEPVVRFIDDQLVGLPLQDVLRQLTHEIPLKLAQYLQDPDGFLDIFGSVLSKAASERFYVGGKLNLFNYTEQQSPKELQSLYSLLDQTDRLANVIGPPGQQIQVRIGNEITNDLLKNYSLITATYDVDQHGQGVIALLGPTAMPYSRMIGLMGAFQRELARKLLDYYRYFDE</sequence>
<gene>
    <name evidence="5 10" type="primary">hrcA</name>
    <name evidence="10" type="ORF">EUZ87_08610</name>
    <name evidence="8" type="ORF">LP667_08305</name>
    <name evidence="9" type="ORF">LPPLD21_00481</name>
</gene>
<proteinExistence type="inferred from homology"/>
<name>A0A098R663_9LACO</name>
<dbReference type="AlphaFoldDB" id="A0A098R663"/>
<evidence type="ECO:0000313" key="10">
    <source>
        <dbReference type="EMBL" id="TBX42323.1"/>
    </source>
</evidence>
<dbReference type="InterPro" id="IPR036388">
    <property type="entry name" value="WH-like_DNA-bd_sf"/>
</dbReference>
<dbReference type="NCBIfam" id="TIGR00331">
    <property type="entry name" value="hrcA"/>
    <property type="match status" value="1"/>
</dbReference>
<dbReference type="Gene3D" id="3.30.390.60">
    <property type="entry name" value="Heat-inducible transcription repressor hrca homolog, domain 3"/>
    <property type="match status" value="1"/>
</dbReference>
<evidence type="ECO:0000313" key="9">
    <source>
        <dbReference type="EMBL" id="GBF00979.1"/>
    </source>
</evidence>
<dbReference type="Proteomes" id="UP000292648">
    <property type="component" value="Unassembled WGS sequence"/>
</dbReference>
<protein>
    <recommendedName>
        <fullName evidence="5">Heat-inducible transcription repressor HrcA</fullName>
    </recommendedName>
</protein>
<dbReference type="EMBL" id="CP032744">
    <property type="protein sequence ID" value="AYJ38815.1"/>
    <property type="molecule type" value="Genomic_DNA"/>
</dbReference>
<keyword evidence="2 5" id="KW-0805">Transcription regulation</keyword>
<organism evidence="10 13">
    <name type="scientific">Lactiplantibacillus paraplantarum</name>
    <dbReference type="NCBI Taxonomy" id="60520"/>
    <lineage>
        <taxon>Bacteria</taxon>
        <taxon>Bacillati</taxon>
        <taxon>Bacillota</taxon>
        <taxon>Bacilli</taxon>
        <taxon>Lactobacillales</taxon>
        <taxon>Lactobacillaceae</taxon>
        <taxon>Lactiplantibacillus</taxon>
    </lineage>
</organism>
<dbReference type="InterPro" id="IPR029016">
    <property type="entry name" value="GAF-like_dom_sf"/>
</dbReference>
<evidence type="ECO:0000256" key="1">
    <source>
        <dbReference type="ARBA" id="ARBA00022491"/>
    </source>
</evidence>
<dbReference type="GO" id="GO:0045892">
    <property type="term" value="P:negative regulation of DNA-templated transcription"/>
    <property type="evidence" value="ECO:0007669"/>
    <property type="project" value="UniProtKB-UniRule"/>
</dbReference>
<dbReference type="eggNOG" id="COG1420">
    <property type="taxonomic scope" value="Bacteria"/>
</dbReference>
<reference evidence="8 12" key="2">
    <citation type="submission" date="2018-10" db="EMBL/GenBank/DDBJ databases">
        <title>Genome seuquencing of Lactobacillus species.</title>
        <authorList>
            <person name="Baek C."/>
            <person name="Yi H."/>
        </authorList>
    </citation>
    <scope>NUCLEOTIDE SEQUENCE [LARGE SCALE GENOMIC DNA]</scope>
    <source>
        <strain evidence="8 12">DSM 10667</strain>
    </source>
</reference>